<keyword evidence="1" id="KW-0808">Transferase</keyword>
<dbReference type="CDD" id="cd05403">
    <property type="entry name" value="NT_KNTase_like"/>
    <property type="match status" value="1"/>
</dbReference>
<evidence type="ECO:0000256" key="2">
    <source>
        <dbReference type="ARBA" id="ARBA00023251"/>
    </source>
</evidence>
<name>A0A084JDZ0_9CLOT</name>
<dbReference type="Pfam" id="PF01909">
    <property type="entry name" value="NTP_transf_2"/>
    <property type="match status" value="1"/>
</dbReference>
<dbReference type="Proteomes" id="UP000028542">
    <property type="component" value="Unassembled WGS sequence"/>
</dbReference>
<dbReference type="STRING" id="318464.IO99_06170"/>
<dbReference type="AlphaFoldDB" id="A0A084JDZ0"/>
<dbReference type="RefSeq" id="WP_035131355.1">
    <property type="nucleotide sequence ID" value="NZ_JPMD01000014.1"/>
</dbReference>
<dbReference type="GO" id="GO:0070566">
    <property type="term" value="F:adenylyltransferase activity"/>
    <property type="evidence" value="ECO:0007669"/>
    <property type="project" value="InterPro"/>
</dbReference>
<evidence type="ECO:0000259" key="4">
    <source>
        <dbReference type="Pfam" id="PF01909"/>
    </source>
</evidence>
<evidence type="ECO:0000256" key="1">
    <source>
        <dbReference type="ARBA" id="ARBA00022679"/>
    </source>
</evidence>
<accession>A0A084JDZ0</accession>
<dbReference type="GO" id="GO:0046677">
    <property type="term" value="P:response to antibiotic"/>
    <property type="evidence" value="ECO:0007669"/>
    <property type="project" value="UniProtKB-KW"/>
</dbReference>
<feature type="domain" description="Polymerase nucleotidyl transferase" evidence="4">
    <location>
        <begin position="20"/>
        <end position="61"/>
    </location>
</feature>
<evidence type="ECO:0000313" key="7">
    <source>
        <dbReference type="Proteomes" id="UP000028542"/>
    </source>
</evidence>
<gene>
    <name evidence="6" type="ORF">IO99_06170</name>
</gene>
<dbReference type="Pfam" id="PF13427">
    <property type="entry name" value="AadA_C"/>
    <property type="match status" value="1"/>
</dbReference>
<comment type="catalytic activity">
    <reaction evidence="3">
        <text>spectinomycin + ATP = 9-O-adenylylspectinomycin + diphosphate</text>
        <dbReference type="Rhea" id="RHEA:63228"/>
        <dbReference type="ChEBI" id="CHEBI:30616"/>
        <dbReference type="ChEBI" id="CHEBI:33019"/>
        <dbReference type="ChEBI" id="CHEBI:146260"/>
        <dbReference type="ChEBI" id="CHEBI:146261"/>
    </reaction>
</comment>
<keyword evidence="2" id="KW-0046">Antibiotic resistance</keyword>
<protein>
    <recommendedName>
        <fullName evidence="8">DNA polymerase subunit beta</fullName>
    </recommendedName>
</protein>
<sequence length="256" mass="29185">MKNIKTILDSIVESYKTILDDNLIGIYIHGSLAMDCFNPDISDIDFLVVVKENLNANDKRKLVDILLGLSKDGPGKGLEMSVLLEKDVKNFKHPTPYILHYSNAYKATYEANHSYLCEDGEDPDLAAHITITRARGICIYGSSIEDIFSPVPRKDYLKSIYFDIANSREEIIELPMYTILNLCRVLYYLKEDVICSKKEGGQWACSNLPKEYIKTVEKALNCYEEGEEANFNEKGLVNFADFIMNNIDNYFNSEVK</sequence>
<dbReference type="EMBL" id="JPMD01000014">
    <property type="protein sequence ID" value="KEZ87174.1"/>
    <property type="molecule type" value="Genomic_DNA"/>
</dbReference>
<comment type="caution">
    <text evidence="6">The sequence shown here is derived from an EMBL/GenBank/DDBJ whole genome shotgun (WGS) entry which is preliminary data.</text>
</comment>
<evidence type="ECO:0000259" key="5">
    <source>
        <dbReference type="Pfam" id="PF13427"/>
    </source>
</evidence>
<dbReference type="Gene3D" id="3.30.460.10">
    <property type="entry name" value="Beta Polymerase, domain 2"/>
    <property type="match status" value="1"/>
</dbReference>
<dbReference type="InterPro" id="IPR024172">
    <property type="entry name" value="AadA/Aad9"/>
</dbReference>
<evidence type="ECO:0000313" key="6">
    <source>
        <dbReference type="EMBL" id="KEZ87174.1"/>
    </source>
</evidence>
<organism evidence="6 7">
    <name type="scientific">Clostridium sulfidigenes</name>
    <dbReference type="NCBI Taxonomy" id="318464"/>
    <lineage>
        <taxon>Bacteria</taxon>
        <taxon>Bacillati</taxon>
        <taxon>Bacillota</taxon>
        <taxon>Clostridia</taxon>
        <taxon>Eubacteriales</taxon>
        <taxon>Clostridiaceae</taxon>
        <taxon>Clostridium</taxon>
    </lineage>
</organism>
<evidence type="ECO:0008006" key="8">
    <source>
        <dbReference type="Google" id="ProtNLM"/>
    </source>
</evidence>
<dbReference type="PIRSF" id="PIRSF000819">
    <property type="entry name" value="Streptomycin_3-adenylyltransf"/>
    <property type="match status" value="1"/>
</dbReference>
<feature type="domain" description="Adenylyltransferase AadA C-terminal" evidence="5">
    <location>
        <begin position="147"/>
        <end position="244"/>
    </location>
</feature>
<evidence type="ECO:0000256" key="3">
    <source>
        <dbReference type="ARBA" id="ARBA00047831"/>
    </source>
</evidence>
<dbReference type="eggNOG" id="COG1708">
    <property type="taxonomic scope" value="Bacteria"/>
</dbReference>
<dbReference type="SUPFAM" id="SSF81301">
    <property type="entry name" value="Nucleotidyltransferase"/>
    <property type="match status" value="1"/>
</dbReference>
<reference evidence="6 7" key="1">
    <citation type="submission" date="2014-07" db="EMBL/GenBank/DDBJ databases">
        <title>Draft genome of Clostridium sulfidigenes 113A isolated from sediments associated with methane hydrate from Krishna Godavari basin.</title>
        <authorList>
            <person name="Honkalas V.S."/>
            <person name="Dabir A.P."/>
            <person name="Arora P."/>
            <person name="Dhakephalkar P.K."/>
        </authorList>
    </citation>
    <scope>NUCLEOTIDE SEQUENCE [LARGE SCALE GENOMIC DNA]</scope>
    <source>
        <strain evidence="6 7">113A</strain>
    </source>
</reference>
<dbReference type="InterPro" id="IPR025184">
    <property type="entry name" value="AadA_C"/>
</dbReference>
<keyword evidence="7" id="KW-1185">Reference proteome</keyword>
<dbReference type="InterPro" id="IPR002934">
    <property type="entry name" value="Polymerase_NTP_transf_dom"/>
</dbReference>
<proteinExistence type="predicted"/>
<dbReference type="InterPro" id="IPR043519">
    <property type="entry name" value="NT_sf"/>
</dbReference>